<dbReference type="RefSeq" id="XP_040739812.1">
    <property type="nucleotide sequence ID" value="XM_040888816.1"/>
</dbReference>
<feature type="transmembrane region" description="Helical" evidence="1">
    <location>
        <begin position="71"/>
        <end position="94"/>
    </location>
</feature>
<dbReference type="GeneID" id="63805464"/>
<accession>A0A1Y1VWM6</accession>
<keyword evidence="1" id="KW-1133">Transmembrane helix</keyword>
<evidence type="ECO:0000256" key="1">
    <source>
        <dbReference type="SAM" id="Phobius"/>
    </source>
</evidence>
<feature type="transmembrane region" description="Helical" evidence="1">
    <location>
        <begin position="47"/>
        <end position="64"/>
    </location>
</feature>
<organism evidence="2 3">
    <name type="scientific">Linderina pennispora</name>
    <dbReference type="NCBI Taxonomy" id="61395"/>
    <lineage>
        <taxon>Eukaryota</taxon>
        <taxon>Fungi</taxon>
        <taxon>Fungi incertae sedis</taxon>
        <taxon>Zoopagomycota</taxon>
        <taxon>Kickxellomycotina</taxon>
        <taxon>Kickxellomycetes</taxon>
        <taxon>Kickxellales</taxon>
        <taxon>Kickxellaceae</taxon>
        <taxon>Linderina</taxon>
    </lineage>
</organism>
<comment type="caution">
    <text evidence="2">The sequence shown here is derived from an EMBL/GenBank/DDBJ whole genome shotgun (WGS) entry which is preliminary data.</text>
</comment>
<keyword evidence="1" id="KW-0472">Membrane</keyword>
<reference evidence="2 3" key="1">
    <citation type="submission" date="2016-07" db="EMBL/GenBank/DDBJ databases">
        <title>Pervasive Adenine N6-methylation of Active Genes in Fungi.</title>
        <authorList>
            <consortium name="DOE Joint Genome Institute"/>
            <person name="Mondo S.J."/>
            <person name="Dannebaum R.O."/>
            <person name="Kuo R.C."/>
            <person name="Labutti K."/>
            <person name="Haridas S."/>
            <person name="Kuo A."/>
            <person name="Salamov A."/>
            <person name="Ahrendt S.R."/>
            <person name="Lipzen A."/>
            <person name="Sullivan W."/>
            <person name="Andreopoulos W.B."/>
            <person name="Clum A."/>
            <person name="Lindquist E."/>
            <person name="Daum C."/>
            <person name="Ramamoorthy G.K."/>
            <person name="Gryganskyi A."/>
            <person name="Culley D."/>
            <person name="Magnuson J.K."/>
            <person name="James T.Y."/>
            <person name="O'Malley M.A."/>
            <person name="Stajich J.E."/>
            <person name="Spatafora J.W."/>
            <person name="Visel A."/>
            <person name="Grigoriev I.V."/>
        </authorList>
    </citation>
    <scope>NUCLEOTIDE SEQUENCE [LARGE SCALE GENOMIC DNA]</scope>
    <source>
        <strain evidence="2 3">ATCC 12442</strain>
    </source>
</reference>
<keyword evidence="1" id="KW-0812">Transmembrane</keyword>
<dbReference type="EMBL" id="MCFD01000023">
    <property type="protein sequence ID" value="ORX65701.1"/>
    <property type="molecule type" value="Genomic_DNA"/>
</dbReference>
<proteinExistence type="predicted"/>
<evidence type="ECO:0000313" key="2">
    <source>
        <dbReference type="EMBL" id="ORX65701.1"/>
    </source>
</evidence>
<name>A0A1Y1VWM6_9FUNG</name>
<sequence length="184" mass="20786">MTLFSESAFTIVDFVAQRLIYVAVFLTLSLSSDKERQFARLAKISRAVYPGFIALNLSYFIFHLKAGYSSLLILPAYVIGPFIFFMNPVFWLVYGDDVISLDVKEYRSRRMTPVKDEVLTEGANSYAVNAGFFACLVGFGFVVYTKNKNTQKRLAEGFSPEGSLAETKAEFASEKVRDQLYKQV</sequence>
<evidence type="ECO:0000313" key="3">
    <source>
        <dbReference type="Proteomes" id="UP000193922"/>
    </source>
</evidence>
<protein>
    <submittedName>
        <fullName evidence="2">Uncharacterized protein</fullName>
    </submittedName>
</protein>
<feature type="transmembrane region" description="Helical" evidence="1">
    <location>
        <begin position="126"/>
        <end position="144"/>
    </location>
</feature>
<feature type="transmembrane region" description="Helical" evidence="1">
    <location>
        <begin position="7"/>
        <end position="27"/>
    </location>
</feature>
<gene>
    <name evidence="2" type="ORF">DL89DRAFT_270758</name>
</gene>
<keyword evidence="3" id="KW-1185">Reference proteome</keyword>
<dbReference type="AlphaFoldDB" id="A0A1Y1VWM6"/>
<dbReference type="Proteomes" id="UP000193922">
    <property type="component" value="Unassembled WGS sequence"/>
</dbReference>